<keyword evidence="1" id="KW-0472">Membrane</keyword>
<keyword evidence="1" id="KW-1133">Transmembrane helix</keyword>
<evidence type="ECO:0000313" key="2">
    <source>
        <dbReference type="EMBL" id="TWT38259.1"/>
    </source>
</evidence>
<comment type="caution">
    <text evidence="2">The sequence shown here is derived from an EMBL/GenBank/DDBJ whole genome shotgun (WGS) entry which is preliminary data.</text>
</comment>
<sequence>MVGALPTQCVNKHLELPKLDNQTTTTTPLGACCLNCAAALERRAQQLDSCPQCGREFDWRDESSWAASYWHTRAASRQLGAIGAVLTAVFALGAVQSGTFSWVLAFVLAGIITGNFAYRGLR</sequence>
<protein>
    <submittedName>
        <fullName evidence="2">Uncharacterized protein</fullName>
    </submittedName>
</protein>
<accession>A0A5C5VK60</accession>
<organism evidence="2 3">
    <name type="scientific">Posidoniimonas corsicana</name>
    <dbReference type="NCBI Taxonomy" id="1938618"/>
    <lineage>
        <taxon>Bacteria</taxon>
        <taxon>Pseudomonadati</taxon>
        <taxon>Planctomycetota</taxon>
        <taxon>Planctomycetia</taxon>
        <taxon>Pirellulales</taxon>
        <taxon>Lacipirellulaceae</taxon>
        <taxon>Posidoniimonas</taxon>
    </lineage>
</organism>
<feature type="transmembrane region" description="Helical" evidence="1">
    <location>
        <begin position="102"/>
        <end position="121"/>
    </location>
</feature>
<reference evidence="2 3" key="1">
    <citation type="submission" date="2019-02" db="EMBL/GenBank/DDBJ databases">
        <title>Deep-cultivation of Planctomycetes and their phenomic and genomic characterization uncovers novel biology.</title>
        <authorList>
            <person name="Wiegand S."/>
            <person name="Jogler M."/>
            <person name="Boedeker C."/>
            <person name="Pinto D."/>
            <person name="Vollmers J."/>
            <person name="Rivas-Marin E."/>
            <person name="Kohn T."/>
            <person name="Peeters S.H."/>
            <person name="Heuer A."/>
            <person name="Rast P."/>
            <person name="Oberbeckmann S."/>
            <person name="Bunk B."/>
            <person name="Jeske O."/>
            <person name="Meyerdierks A."/>
            <person name="Storesund J.E."/>
            <person name="Kallscheuer N."/>
            <person name="Luecker S."/>
            <person name="Lage O.M."/>
            <person name="Pohl T."/>
            <person name="Merkel B.J."/>
            <person name="Hornburger P."/>
            <person name="Mueller R.-W."/>
            <person name="Bruemmer F."/>
            <person name="Labrenz M."/>
            <person name="Spormann A.M."/>
            <person name="Op Den Camp H."/>
            <person name="Overmann J."/>
            <person name="Amann R."/>
            <person name="Jetten M.S.M."/>
            <person name="Mascher T."/>
            <person name="Medema M.H."/>
            <person name="Devos D.P."/>
            <person name="Kaster A.-K."/>
            <person name="Ovreas L."/>
            <person name="Rohde M."/>
            <person name="Galperin M.Y."/>
            <person name="Jogler C."/>
        </authorList>
    </citation>
    <scope>NUCLEOTIDE SEQUENCE [LARGE SCALE GENOMIC DNA]</scope>
    <source>
        <strain evidence="2 3">KOR34</strain>
    </source>
</reference>
<evidence type="ECO:0000313" key="3">
    <source>
        <dbReference type="Proteomes" id="UP000316714"/>
    </source>
</evidence>
<dbReference type="EMBL" id="SIHJ01000001">
    <property type="protein sequence ID" value="TWT38259.1"/>
    <property type="molecule type" value="Genomic_DNA"/>
</dbReference>
<keyword evidence="1" id="KW-0812">Transmembrane</keyword>
<dbReference type="Proteomes" id="UP000316714">
    <property type="component" value="Unassembled WGS sequence"/>
</dbReference>
<dbReference type="AlphaFoldDB" id="A0A5C5VK60"/>
<gene>
    <name evidence="2" type="ORF">KOR34_32280</name>
</gene>
<proteinExistence type="predicted"/>
<feature type="transmembrane region" description="Helical" evidence="1">
    <location>
        <begin position="79"/>
        <end position="96"/>
    </location>
</feature>
<keyword evidence="3" id="KW-1185">Reference proteome</keyword>
<evidence type="ECO:0000256" key="1">
    <source>
        <dbReference type="SAM" id="Phobius"/>
    </source>
</evidence>
<name>A0A5C5VK60_9BACT</name>